<gene>
    <name evidence="5" type="ORF">D4765_00700</name>
</gene>
<keyword evidence="6" id="KW-1185">Reference proteome</keyword>
<dbReference type="RefSeq" id="WP_136640293.1">
    <property type="nucleotide sequence ID" value="NZ_QYRT01000001.1"/>
</dbReference>
<dbReference type="Gene3D" id="3.20.20.80">
    <property type="entry name" value="Glycosidases"/>
    <property type="match status" value="1"/>
</dbReference>
<dbReference type="Pfam" id="PF02839">
    <property type="entry name" value="CBM_5_12"/>
    <property type="match status" value="1"/>
</dbReference>
<feature type="transmembrane region" description="Helical" evidence="3">
    <location>
        <begin position="30"/>
        <end position="52"/>
    </location>
</feature>
<protein>
    <submittedName>
        <fullName evidence="5">Glycosyl hydrolase family 18</fullName>
    </submittedName>
</protein>
<dbReference type="InterPro" id="IPR017853">
    <property type="entry name" value="GH"/>
</dbReference>
<dbReference type="SUPFAM" id="SSF51445">
    <property type="entry name" value="(Trans)glycosidases"/>
    <property type="match status" value="1"/>
</dbReference>
<dbReference type="EMBL" id="QYRT01000001">
    <property type="protein sequence ID" value="TIH40956.1"/>
    <property type="molecule type" value="Genomic_DNA"/>
</dbReference>
<keyword evidence="1 5" id="KW-0378">Hydrolase</keyword>
<dbReference type="SMART" id="SM00495">
    <property type="entry name" value="ChtBD3"/>
    <property type="match status" value="2"/>
</dbReference>
<feature type="domain" description="Chitin-binding type-3" evidence="4">
    <location>
        <begin position="426"/>
        <end position="474"/>
    </location>
</feature>
<dbReference type="GO" id="GO:0005576">
    <property type="term" value="C:extracellular region"/>
    <property type="evidence" value="ECO:0007669"/>
    <property type="project" value="InterPro"/>
</dbReference>
<evidence type="ECO:0000259" key="4">
    <source>
        <dbReference type="SMART" id="SM00495"/>
    </source>
</evidence>
<dbReference type="PANTHER" id="PTHR42976:SF1">
    <property type="entry name" value="GH18 DOMAIN-CONTAINING PROTEIN-RELATED"/>
    <property type="match status" value="1"/>
</dbReference>
<evidence type="ECO:0000256" key="2">
    <source>
        <dbReference type="SAM" id="MobiDB-lite"/>
    </source>
</evidence>
<dbReference type="GO" id="GO:0005975">
    <property type="term" value="P:carbohydrate metabolic process"/>
    <property type="evidence" value="ECO:0007669"/>
    <property type="project" value="InterPro"/>
</dbReference>
<organism evidence="5 6">
    <name type="scientific">Subtercola vilae</name>
    <dbReference type="NCBI Taxonomy" id="2056433"/>
    <lineage>
        <taxon>Bacteria</taxon>
        <taxon>Bacillati</taxon>
        <taxon>Actinomycetota</taxon>
        <taxon>Actinomycetes</taxon>
        <taxon>Micrococcales</taxon>
        <taxon>Microbacteriaceae</taxon>
        <taxon>Subtercola</taxon>
    </lineage>
</organism>
<evidence type="ECO:0000256" key="1">
    <source>
        <dbReference type="ARBA" id="ARBA00022801"/>
    </source>
</evidence>
<reference evidence="5 6" key="1">
    <citation type="journal article" date="2019" name="Microorganisms">
        <title>Systematic Affiliation and Genome Analysis of Subtercola vilae DB165(T) with Particular Emphasis on Cold Adaptation of an Isolate from a High-Altitude Cold Volcano Lake.</title>
        <authorList>
            <person name="Villalobos A.S."/>
            <person name="Wiese J."/>
            <person name="Imhoff J.F."/>
            <person name="Dorador C."/>
            <person name="Keller A."/>
            <person name="Hentschel U."/>
        </authorList>
    </citation>
    <scope>NUCLEOTIDE SEQUENCE [LARGE SCALE GENOMIC DNA]</scope>
    <source>
        <strain evidence="5 6">DB165</strain>
    </source>
</reference>
<proteinExistence type="predicted"/>
<dbReference type="InterPro" id="IPR052750">
    <property type="entry name" value="GH18_Chitinase"/>
</dbReference>
<keyword evidence="3" id="KW-0812">Transmembrane</keyword>
<keyword evidence="3" id="KW-0472">Membrane</keyword>
<feature type="region of interest" description="Disordered" evidence="2">
    <location>
        <begin position="385"/>
        <end position="423"/>
    </location>
</feature>
<dbReference type="CDD" id="cd12215">
    <property type="entry name" value="ChiC_BD"/>
    <property type="match status" value="2"/>
</dbReference>
<dbReference type="SUPFAM" id="SSF51055">
    <property type="entry name" value="Carbohydrate binding domain"/>
    <property type="match status" value="2"/>
</dbReference>
<comment type="caution">
    <text evidence="5">The sequence shown here is derived from an EMBL/GenBank/DDBJ whole genome shotgun (WGS) entry which is preliminary data.</text>
</comment>
<dbReference type="GO" id="GO:0030246">
    <property type="term" value="F:carbohydrate binding"/>
    <property type="evidence" value="ECO:0007669"/>
    <property type="project" value="InterPro"/>
</dbReference>
<feature type="compositionally biased region" description="Low complexity" evidence="2">
    <location>
        <begin position="393"/>
        <end position="409"/>
    </location>
</feature>
<dbReference type="PANTHER" id="PTHR42976">
    <property type="entry name" value="BIFUNCTIONAL CHITINASE/LYSOZYME-RELATED"/>
    <property type="match status" value="1"/>
</dbReference>
<feature type="region of interest" description="Disordered" evidence="2">
    <location>
        <begin position="1"/>
        <end position="20"/>
    </location>
</feature>
<evidence type="ECO:0000313" key="5">
    <source>
        <dbReference type="EMBL" id="TIH40956.1"/>
    </source>
</evidence>
<name>A0A4T2CEM7_9MICO</name>
<dbReference type="InterPro" id="IPR003610">
    <property type="entry name" value="CBM5/12"/>
</dbReference>
<feature type="domain" description="Chitin-binding type-3" evidence="4">
    <location>
        <begin position="494"/>
        <end position="542"/>
    </location>
</feature>
<keyword evidence="3" id="KW-1133">Transmembrane helix</keyword>
<dbReference type="GO" id="GO:0004553">
    <property type="term" value="F:hydrolase activity, hydrolyzing O-glycosyl compounds"/>
    <property type="evidence" value="ECO:0007669"/>
    <property type="project" value="InterPro"/>
</dbReference>
<dbReference type="InterPro" id="IPR036573">
    <property type="entry name" value="CBM_sf_5/12"/>
</dbReference>
<evidence type="ECO:0000256" key="3">
    <source>
        <dbReference type="SAM" id="Phobius"/>
    </source>
</evidence>
<dbReference type="Proteomes" id="UP000306192">
    <property type="component" value="Unassembled WGS sequence"/>
</dbReference>
<evidence type="ECO:0000313" key="6">
    <source>
        <dbReference type="Proteomes" id="UP000306192"/>
    </source>
</evidence>
<accession>A0A4T2CEM7</accession>
<dbReference type="AlphaFoldDB" id="A0A4T2CEM7"/>
<dbReference type="Gene3D" id="2.10.10.20">
    <property type="entry name" value="Carbohydrate-binding module superfamily 5/12"/>
    <property type="match status" value="2"/>
</dbReference>
<sequence length="561" mass="58523">MSLPVFPAGRPPFAEPSSPRAGKRLSFWRVLLGLVVVAAVVLVSIFGFRFFVVDQARASQAAPSFAGYVDATVTPQYAFEAPATDAQNDVVLSFVVAHSATDCTPSWGAAYTLDAAAENLDIDRRIARLRQLGGDPIVSFGGAINTDLATACTNVGDLTKAYKSVIDRYDLSTIDLDVEAGDLSDSLAGERRAVAIAALQSERRAQGDDLTVWLTLPTMPTGLTADGTRLVSQMLADGVDLAGVNIMTMDYGIDLHNESMGQVAIDALNAVHAQLASQYITAGTQLTDASLWAKLGATPMIGQNDVAGEVFTLADAAQLNAFGQLKQLGRLSAWSLNRDRSCGPNYLDLATVSNQCSGVDQGSTTFAEVLNAGFGGGLSATPLPVTTVPASDAAGTQPTPTPTSTAPAARGRESDPPADDPATSPYPIWAAGVTYVAGTKVVWHATVYEAKWWTLGDVPDNPVLTASSTPWALIGPVLAGETPYVVPTLPVGTYPDWSGNATYNEGDRVLFNTVPYVAKWWTRGDSPAAAVLSADSSPWLPLTAAQVAAVSAGTAGTAATP</sequence>
<dbReference type="CDD" id="cd06543">
    <property type="entry name" value="GH18_PF-ChiA-like"/>
    <property type="match status" value="1"/>
</dbReference>